<comment type="caution">
    <text evidence="1">The sequence shown here is derived from an EMBL/GenBank/DDBJ whole genome shotgun (WGS) entry which is preliminary data.</text>
</comment>
<dbReference type="AlphaFoldDB" id="X1Q8D0"/>
<feature type="non-terminal residue" evidence="1">
    <location>
        <position position="1"/>
    </location>
</feature>
<evidence type="ECO:0000313" key="1">
    <source>
        <dbReference type="EMBL" id="GAI47325.1"/>
    </source>
</evidence>
<name>X1Q8D0_9ZZZZ</name>
<sequence length="33" mass="3732">AEKISEGVDYVELASFPEFPDILTQAMRFGKQD</sequence>
<proteinExistence type="predicted"/>
<dbReference type="EMBL" id="BARV01042329">
    <property type="protein sequence ID" value="GAI47325.1"/>
    <property type="molecule type" value="Genomic_DNA"/>
</dbReference>
<gene>
    <name evidence="1" type="ORF">S06H3_63700</name>
</gene>
<accession>X1Q8D0</accession>
<reference evidence="1" key="1">
    <citation type="journal article" date="2014" name="Front. Microbiol.">
        <title>High frequency of phylogenetically diverse reductive dehalogenase-homologous genes in deep subseafloor sedimentary metagenomes.</title>
        <authorList>
            <person name="Kawai M."/>
            <person name="Futagami T."/>
            <person name="Toyoda A."/>
            <person name="Takaki Y."/>
            <person name="Nishi S."/>
            <person name="Hori S."/>
            <person name="Arai W."/>
            <person name="Tsubouchi T."/>
            <person name="Morono Y."/>
            <person name="Uchiyama I."/>
            <person name="Ito T."/>
            <person name="Fujiyama A."/>
            <person name="Inagaki F."/>
            <person name="Takami H."/>
        </authorList>
    </citation>
    <scope>NUCLEOTIDE SEQUENCE</scope>
    <source>
        <strain evidence="1">Expedition CK06-06</strain>
    </source>
</reference>
<protein>
    <submittedName>
        <fullName evidence="1">Uncharacterized protein</fullName>
    </submittedName>
</protein>
<organism evidence="1">
    <name type="scientific">marine sediment metagenome</name>
    <dbReference type="NCBI Taxonomy" id="412755"/>
    <lineage>
        <taxon>unclassified sequences</taxon>
        <taxon>metagenomes</taxon>
        <taxon>ecological metagenomes</taxon>
    </lineage>
</organism>